<keyword evidence="4 8" id="KW-0812">Transmembrane</keyword>
<dbReference type="AlphaFoldDB" id="A0AAE9NDN3"/>
<accession>A0AAE9NDN3</accession>
<proteinExistence type="inferred from homology"/>
<evidence type="ECO:0000256" key="5">
    <source>
        <dbReference type="ARBA" id="ARBA00023077"/>
    </source>
</evidence>
<dbReference type="Gene3D" id="2.170.130.10">
    <property type="entry name" value="TonB-dependent receptor, plug domain"/>
    <property type="match status" value="1"/>
</dbReference>
<comment type="similarity">
    <text evidence="8 9">Belongs to the TonB-dependent receptor family.</text>
</comment>
<dbReference type="PANTHER" id="PTHR30069:SF27">
    <property type="entry name" value="BLL4766 PROTEIN"/>
    <property type="match status" value="1"/>
</dbReference>
<evidence type="ECO:0000256" key="7">
    <source>
        <dbReference type="ARBA" id="ARBA00023237"/>
    </source>
</evidence>
<feature type="signal peptide" evidence="11">
    <location>
        <begin position="1"/>
        <end position="31"/>
    </location>
</feature>
<feature type="compositionally biased region" description="Basic and acidic residues" evidence="10">
    <location>
        <begin position="49"/>
        <end position="65"/>
    </location>
</feature>
<evidence type="ECO:0000256" key="4">
    <source>
        <dbReference type="ARBA" id="ARBA00022692"/>
    </source>
</evidence>
<dbReference type="GO" id="GO:0015344">
    <property type="term" value="F:siderophore uptake transmembrane transporter activity"/>
    <property type="evidence" value="ECO:0007669"/>
    <property type="project" value="TreeGrafter"/>
</dbReference>
<feature type="domain" description="TonB-dependent receptor-like beta-barrel" evidence="12">
    <location>
        <begin position="263"/>
        <end position="708"/>
    </location>
</feature>
<dbReference type="Pfam" id="PF07715">
    <property type="entry name" value="Plug"/>
    <property type="match status" value="1"/>
</dbReference>
<evidence type="ECO:0000313" key="15">
    <source>
        <dbReference type="Proteomes" id="UP001058872"/>
    </source>
</evidence>
<evidence type="ECO:0000256" key="9">
    <source>
        <dbReference type="RuleBase" id="RU003357"/>
    </source>
</evidence>
<protein>
    <submittedName>
        <fullName evidence="14">TonB-dependent receptor</fullName>
    </submittedName>
</protein>
<organism evidence="14 15">
    <name type="scientific">Bradyrhizobium betae</name>
    <dbReference type="NCBI Taxonomy" id="244734"/>
    <lineage>
        <taxon>Bacteria</taxon>
        <taxon>Pseudomonadati</taxon>
        <taxon>Pseudomonadota</taxon>
        <taxon>Alphaproteobacteria</taxon>
        <taxon>Hyphomicrobiales</taxon>
        <taxon>Nitrobacteraceae</taxon>
        <taxon>Bradyrhizobium</taxon>
    </lineage>
</organism>
<evidence type="ECO:0000256" key="3">
    <source>
        <dbReference type="ARBA" id="ARBA00022452"/>
    </source>
</evidence>
<dbReference type="InterPro" id="IPR012910">
    <property type="entry name" value="Plug_dom"/>
</dbReference>
<evidence type="ECO:0000256" key="6">
    <source>
        <dbReference type="ARBA" id="ARBA00023136"/>
    </source>
</evidence>
<keyword evidence="2 8" id="KW-0813">Transport</keyword>
<dbReference type="Proteomes" id="UP001058872">
    <property type="component" value="Chromosome"/>
</dbReference>
<dbReference type="GO" id="GO:0009279">
    <property type="term" value="C:cell outer membrane"/>
    <property type="evidence" value="ECO:0007669"/>
    <property type="project" value="UniProtKB-SubCell"/>
</dbReference>
<feature type="chain" id="PRO_5042099024" evidence="11">
    <location>
        <begin position="32"/>
        <end position="745"/>
    </location>
</feature>
<evidence type="ECO:0000259" key="13">
    <source>
        <dbReference type="Pfam" id="PF07715"/>
    </source>
</evidence>
<feature type="domain" description="TonB-dependent receptor plug" evidence="13">
    <location>
        <begin position="98"/>
        <end position="206"/>
    </location>
</feature>
<evidence type="ECO:0000256" key="1">
    <source>
        <dbReference type="ARBA" id="ARBA00004571"/>
    </source>
</evidence>
<gene>
    <name evidence="14" type="ORF">DCM83_21550</name>
</gene>
<comment type="subcellular location">
    <subcellularLocation>
        <location evidence="1 8">Cell outer membrane</location>
        <topology evidence="1 8">Multi-pass membrane protein</topology>
    </subcellularLocation>
</comment>
<evidence type="ECO:0000256" key="8">
    <source>
        <dbReference type="PROSITE-ProRule" id="PRU01360"/>
    </source>
</evidence>
<dbReference type="InterPro" id="IPR037066">
    <property type="entry name" value="Plug_dom_sf"/>
</dbReference>
<evidence type="ECO:0000259" key="12">
    <source>
        <dbReference type="Pfam" id="PF00593"/>
    </source>
</evidence>
<evidence type="ECO:0000313" key="14">
    <source>
        <dbReference type="EMBL" id="UUO67533.1"/>
    </source>
</evidence>
<evidence type="ECO:0000256" key="10">
    <source>
        <dbReference type="SAM" id="MobiDB-lite"/>
    </source>
</evidence>
<dbReference type="Pfam" id="PF00593">
    <property type="entry name" value="TonB_dep_Rec_b-barrel"/>
    <property type="match status" value="1"/>
</dbReference>
<dbReference type="InterPro" id="IPR036942">
    <property type="entry name" value="Beta-barrel_TonB_sf"/>
</dbReference>
<dbReference type="PANTHER" id="PTHR30069">
    <property type="entry name" value="TONB-DEPENDENT OUTER MEMBRANE RECEPTOR"/>
    <property type="match status" value="1"/>
</dbReference>
<keyword evidence="7 8" id="KW-0998">Cell outer membrane</keyword>
<keyword evidence="6 8" id="KW-0472">Membrane</keyword>
<dbReference type="RefSeq" id="WP_257179927.1">
    <property type="nucleotide sequence ID" value="NZ_CP028989.1"/>
</dbReference>
<keyword evidence="11" id="KW-0732">Signal</keyword>
<dbReference type="InterPro" id="IPR039426">
    <property type="entry name" value="TonB-dep_rcpt-like"/>
</dbReference>
<dbReference type="SUPFAM" id="SSF56935">
    <property type="entry name" value="Porins"/>
    <property type="match status" value="1"/>
</dbReference>
<dbReference type="GO" id="GO:0044718">
    <property type="term" value="P:siderophore transmembrane transport"/>
    <property type="evidence" value="ECO:0007669"/>
    <property type="project" value="TreeGrafter"/>
</dbReference>
<dbReference type="Gene3D" id="2.40.170.20">
    <property type="entry name" value="TonB-dependent receptor, beta-barrel domain"/>
    <property type="match status" value="1"/>
</dbReference>
<dbReference type="PROSITE" id="PS52016">
    <property type="entry name" value="TONB_DEPENDENT_REC_3"/>
    <property type="match status" value="1"/>
</dbReference>
<dbReference type="InterPro" id="IPR000531">
    <property type="entry name" value="Beta-barrel_TonB"/>
</dbReference>
<reference evidence="14" key="1">
    <citation type="submission" date="2018-04" db="EMBL/GenBank/DDBJ databases">
        <title>Genomes of Endosymbiotic and Endophytic Bradyrhizobium Publication status.</title>
        <authorList>
            <person name="Guha S."/>
            <person name="Jorrin B."/>
            <person name="Sarkar M."/>
            <person name="Poole P.S."/>
            <person name="DasGupta M."/>
        </authorList>
    </citation>
    <scope>NUCLEOTIDE SEQUENCE</scope>
    <source>
        <strain evidence="14">WBOS16</strain>
    </source>
</reference>
<keyword evidence="14" id="KW-0675">Receptor</keyword>
<dbReference type="EMBL" id="CP028989">
    <property type="protein sequence ID" value="UUO67533.1"/>
    <property type="molecule type" value="Genomic_DNA"/>
</dbReference>
<keyword evidence="3 8" id="KW-1134">Transmembrane beta strand</keyword>
<name>A0AAE9NDN3_9BRAD</name>
<sequence>MSRLVSAAWRLSAGLLASVSFHSLDLSSAFAQQGLAEQLPPIEVSKPADQNRTRARATGEGEATRPRRTANLAPAGDGTGSSGSGSEAVAGGGGIVGAATTVITAADIAHSPSQALAEIIATQVPGAQITTFYGGQIGAKTSVDLRGFGAFATANTLMLVNGRRLNDVDMAQVDLSTIPLNSIERIEITRGNSGAVLYGDNAVGGVINIVTRTGAGGPPVTARIEAGFGSFNTRLGNVSTALNSGPWSTSFYGNAVRADGYRDNNRYSQQNGVGNLNYTTPGLSAFLTVTGDNQELRLPGGRTVDPSIGLDELRTNRRGTSTPFNAANQQGFSATAGFTKTLVNGVDLIVDGGVRDKKQQSTFFSSPMPVPAFFTSTYVESHLTNWSITPRLSVKSLLLGLPSQLLTGIDYYDAGFEQDRGAGQGLAAWHNYDLRQQTVAGYFQHTLSVLPTTDVSYGARVQNVRLAARDNFDAAAPFNADIGALPLTSDETQYALHLGAEHRLNEVVSLFARAARAFRTPDVDERLSSGPSFDPLTFAAIPQTFQLKTQTSQDIEGGLRIKGGGLQLQSSLYLMDLTNEVHFNPVLFYNTNLDPTRRYGSETSLSYRVNDALLLRSGMAYTRAVFRDGAWAGNDVPLVSRYTASAGVSWNIWQNYLVLDATARFWSERRMDNDQAGTQKPIPAGGTIDLKLSGQVERYFWSLSINNVLNALYYDYAIASTFTDGRFSAYPLPGRTYLLKAGATF</sequence>
<evidence type="ECO:0000256" key="11">
    <source>
        <dbReference type="SAM" id="SignalP"/>
    </source>
</evidence>
<evidence type="ECO:0000256" key="2">
    <source>
        <dbReference type="ARBA" id="ARBA00022448"/>
    </source>
</evidence>
<keyword evidence="5 9" id="KW-0798">TonB box</keyword>
<feature type="region of interest" description="Disordered" evidence="10">
    <location>
        <begin position="41"/>
        <end position="87"/>
    </location>
</feature>